<gene>
    <name evidence="11" type="primary">SRR7976325_20_3</name>
</gene>
<dbReference type="InterPro" id="IPR005093">
    <property type="entry name" value="RNArep_beta"/>
</dbReference>
<evidence type="ECO:0000256" key="8">
    <source>
        <dbReference type="ARBA" id="ARBA00048744"/>
    </source>
</evidence>
<dbReference type="GO" id="GO:0039694">
    <property type="term" value="P:viral RNA genome replication"/>
    <property type="evidence" value="ECO:0007669"/>
    <property type="project" value="InterPro"/>
</dbReference>
<feature type="binding site" evidence="9">
    <location>
        <position position="374"/>
    </location>
    <ligand>
        <name>Mg(2+)</name>
        <dbReference type="ChEBI" id="CHEBI:18420"/>
        <label>2</label>
    </ligand>
</feature>
<feature type="binding site" evidence="9">
    <location>
        <position position="373"/>
    </location>
    <ligand>
        <name>Mg(2+)</name>
        <dbReference type="ChEBI" id="CHEBI:18420"/>
        <label>2</label>
    </ligand>
</feature>
<accession>A0A8S5L524</accession>
<keyword evidence="12" id="KW-1185">Reference proteome</keyword>
<evidence type="ECO:0000256" key="1">
    <source>
        <dbReference type="ARBA" id="ARBA00012494"/>
    </source>
</evidence>
<dbReference type="RefSeq" id="YP_010769389.1">
    <property type="nucleotide sequence ID" value="NC_073959.1"/>
</dbReference>
<comment type="catalytic activity">
    <reaction evidence="8">
        <text>RNA(n) + a ribonucleoside 5'-triphosphate = RNA(n+1) + diphosphate</text>
        <dbReference type="Rhea" id="RHEA:21248"/>
        <dbReference type="Rhea" id="RHEA-COMP:14527"/>
        <dbReference type="Rhea" id="RHEA-COMP:17342"/>
        <dbReference type="ChEBI" id="CHEBI:33019"/>
        <dbReference type="ChEBI" id="CHEBI:61557"/>
        <dbReference type="ChEBI" id="CHEBI:140395"/>
        <dbReference type="EC" id="2.7.7.48"/>
    </reaction>
</comment>
<evidence type="ECO:0000259" key="10">
    <source>
        <dbReference type="PROSITE" id="PS50522"/>
    </source>
</evidence>
<keyword evidence="2 11" id="KW-0696">RNA-directed RNA polymerase</keyword>
<evidence type="ECO:0000256" key="4">
    <source>
        <dbReference type="ARBA" id="ARBA00022695"/>
    </source>
</evidence>
<dbReference type="Proteomes" id="UP000682340">
    <property type="component" value="Segment"/>
</dbReference>
<keyword evidence="6" id="KW-0693">Viral RNA replication</keyword>
<dbReference type="GO" id="GO:0003968">
    <property type="term" value="F:RNA-directed RNA polymerase activity"/>
    <property type="evidence" value="ECO:0007669"/>
    <property type="project" value="UniProtKB-KW"/>
</dbReference>
<dbReference type="InterPro" id="IPR007096">
    <property type="entry name" value="RNA-dir_Rpol_cat_phage"/>
</dbReference>
<keyword evidence="9" id="KW-0479">Metal-binding</keyword>
<dbReference type="PROSITE" id="PS50522">
    <property type="entry name" value="RDRP_PHAGE"/>
    <property type="match status" value="1"/>
</dbReference>
<keyword evidence="4" id="KW-0548">Nucleotidyltransferase</keyword>
<feature type="domain" description="RdRp catalytic" evidence="10">
    <location>
        <begin position="257"/>
        <end position="405"/>
    </location>
</feature>
<organism evidence="11 12">
    <name type="scientific">ssRNA phage SRR7976325_20</name>
    <dbReference type="NCBI Taxonomy" id="2786708"/>
    <lineage>
        <taxon>Viruses</taxon>
        <taxon>Riboviria</taxon>
        <taxon>Orthornavirae</taxon>
        <taxon>Lenarviricota</taxon>
        <taxon>Leviviricetes</taxon>
        <taxon>Norzivirales</taxon>
        <taxon>Fiersviridae</taxon>
        <taxon>Hukohnovirus</taxon>
        <taxon>Hukohnovirus limicola</taxon>
    </lineage>
</organism>
<feature type="binding site" evidence="9">
    <location>
        <position position="272"/>
    </location>
    <ligand>
        <name>Mg(2+)</name>
        <dbReference type="ChEBI" id="CHEBI:18420"/>
        <label>2</label>
    </ligand>
</feature>
<sequence>MKHLDQRLTKVLKRLCAQTNTPFSRQVSNLLSDGKVVDLFSLRVDPRNYETPASYYQDAVIGELLRKYADYSTDRDLKAEARALFAETERRNKASNVYLKHLRVGNGDYTLNDVRMVDFLSSVRKKVSELMGPLPRDLIGRFGKGSTFGDIGKYITVPDKMSTRPTITRESRDFLSFFTETAWFRSLCVSFPDRTDPEVVRGNRFTSVNKEALKERGICIEAGLNVYFQLAVGSHWKDRLKRKFGYCLYTAQDRHRHMARVASLTGRWATVDLRNASDLFSYELVRAVCPSDWFELLCCLRATHTEVNGKWHKLEKFSSMGNGFTFELMTIILTAICLVLGEDVYSLRGIATAYGRPDVIPYSTDGDISVFGDDIICPPAVALLLLKCLPALGLEANEKKTFLSGNFRESCGGDFFLGVDVRAYNLERDPFEQPASIIGFANAIRRLGRQHRSGVAGFRDYSRVWMGILDALPNDIRRLRGPEHLGDLVIHDSEDQWNKQSATRRRTPDQRTFVRGWVPVAKRLRLTLWSPETQLASALYGVPSSGVTPRLNGEDVIRGYRKRWLAVGW</sequence>
<dbReference type="EMBL" id="BK014205">
    <property type="protein sequence ID" value="DAD52785.1"/>
    <property type="molecule type" value="Genomic_RNA"/>
</dbReference>
<evidence type="ECO:0000313" key="12">
    <source>
        <dbReference type="Proteomes" id="UP000682340"/>
    </source>
</evidence>
<evidence type="ECO:0000256" key="2">
    <source>
        <dbReference type="ARBA" id="ARBA00022484"/>
    </source>
</evidence>
<evidence type="ECO:0000256" key="9">
    <source>
        <dbReference type="PIRSR" id="PIRSR605093-1"/>
    </source>
</evidence>
<dbReference type="GO" id="GO:0046872">
    <property type="term" value="F:metal ion binding"/>
    <property type="evidence" value="ECO:0007669"/>
    <property type="project" value="UniProtKB-KW"/>
</dbReference>
<keyword evidence="9" id="KW-0460">Magnesium</keyword>
<evidence type="ECO:0000313" key="11">
    <source>
        <dbReference type="EMBL" id="DAD52785.1"/>
    </source>
</evidence>
<keyword evidence="5" id="KW-0547">Nucleotide-binding</keyword>
<evidence type="ECO:0000256" key="6">
    <source>
        <dbReference type="ARBA" id="ARBA00022953"/>
    </source>
</evidence>
<comment type="cofactor">
    <cofactor evidence="9">
        <name>Mg(2+)</name>
        <dbReference type="ChEBI" id="CHEBI:18420"/>
    </cofactor>
    <text evidence="9">Binds 2 Mg(2+) per subunit.</text>
</comment>
<name>A0A8S5L524_9VIRU</name>
<dbReference type="GO" id="GO:0000166">
    <property type="term" value="F:nucleotide binding"/>
    <property type="evidence" value="ECO:0007669"/>
    <property type="project" value="UniProtKB-KW"/>
</dbReference>
<dbReference type="InterPro" id="IPR043502">
    <property type="entry name" value="DNA/RNA_pol_sf"/>
</dbReference>
<dbReference type="SUPFAM" id="SSF56672">
    <property type="entry name" value="DNA/RNA polymerases"/>
    <property type="match status" value="1"/>
</dbReference>
<keyword evidence="3" id="KW-0808">Transferase</keyword>
<dbReference type="KEGG" id="vg:80398389"/>
<proteinExistence type="predicted"/>
<reference evidence="11" key="1">
    <citation type="submission" date="2020-09" db="EMBL/GenBank/DDBJ databases">
        <title>Leviviricetes taxonomy.</title>
        <authorList>
            <person name="Stockdale S.R."/>
            <person name="Callanan J."/>
            <person name="Adriaenssens E.M."/>
            <person name="Kuhn J.H."/>
            <person name="Rumnieks J."/>
            <person name="Shkoporov A."/>
            <person name="Draper L.A."/>
            <person name="Ross P."/>
            <person name="Hill C."/>
        </authorList>
    </citation>
    <scope>NUCLEOTIDE SEQUENCE</scope>
</reference>
<dbReference type="GeneID" id="80398389"/>
<protein>
    <recommendedName>
        <fullName evidence="1">RNA-directed RNA polymerase</fullName>
        <ecNumber evidence="1">2.7.7.48</ecNumber>
    </recommendedName>
    <alternativeName>
        <fullName evidence="7">RNA replicase beta chain</fullName>
    </alternativeName>
</protein>
<evidence type="ECO:0000256" key="7">
    <source>
        <dbReference type="ARBA" id="ARBA00030248"/>
    </source>
</evidence>
<evidence type="ECO:0000256" key="5">
    <source>
        <dbReference type="ARBA" id="ARBA00022741"/>
    </source>
</evidence>
<dbReference type="EC" id="2.7.7.48" evidence="1"/>
<evidence type="ECO:0000256" key="3">
    <source>
        <dbReference type="ARBA" id="ARBA00022679"/>
    </source>
</evidence>
<dbReference type="Pfam" id="PF03431">
    <property type="entry name" value="RNA_replicase_B"/>
    <property type="match status" value="1"/>
</dbReference>